<evidence type="ECO:0000259" key="8">
    <source>
        <dbReference type="Pfam" id="PF12894"/>
    </source>
</evidence>
<reference evidence="9" key="1">
    <citation type="submission" date="2020-06" db="EMBL/GenBank/DDBJ databases">
        <authorList>
            <consortium name="Plant Systems Biology data submission"/>
        </authorList>
    </citation>
    <scope>NUCLEOTIDE SEQUENCE</scope>
    <source>
        <strain evidence="9">D6</strain>
    </source>
</reference>
<dbReference type="AlphaFoldDB" id="A0A9N8EBW0"/>
<evidence type="ECO:0000256" key="5">
    <source>
        <dbReference type="ARBA" id="ARBA00023306"/>
    </source>
</evidence>
<dbReference type="GO" id="GO:1905786">
    <property type="term" value="P:positive regulation of anaphase-promoting complex-dependent catabolic process"/>
    <property type="evidence" value="ECO:0007669"/>
    <property type="project" value="TreeGrafter"/>
</dbReference>
<evidence type="ECO:0000256" key="2">
    <source>
        <dbReference type="ARBA" id="ARBA00022618"/>
    </source>
</evidence>
<protein>
    <submittedName>
        <fullName evidence="9">Cycle protein 20 homolog</fullName>
    </submittedName>
</protein>
<dbReference type="InterPro" id="IPR036322">
    <property type="entry name" value="WD40_repeat_dom_sf"/>
</dbReference>
<keyword evidence="5" id="KW-0131">Cell cycle</keyword>
<evidence type="ECO:0000256" key="4">
    <source>
        <dbReference type="ARBA" id="ARBA00022776"/>
    </source>
</evidence>
<feature type="domain" description="Anaphase-promoting complex subunit 4-like WD40" evidence="8">
    <location>
        <begin position="180"/>
        <end position="237"/>
    </location>
</feature>
<evidence type="ECO:0000256" key="1">
    <source>
        <dbReference type="ARBA" id="ARBA00022574"/>
    </source>
</evidence>
<dbReference type="PANTHER" id="PTHR19918">
    <property type="entry name" value="CELL DIVISION CYCLE 20 CDC20 FIZZY -RELATED"/>
    <property type="match status" value="1"/>
</dbReference>
<dbReference type="Pfam" id="PF12894">
    <property type="entry name" value="ANAPC4_WD40"/>
    <property type="match status" value="1"/>
</dbReference>
<dbReference type="SMART" id="SM00320">
    <property type="entry name" value="WD40"/>
    <property type="match status" value="4"/>
</dbReference>
<dbReference type="PANTHER" id="PTHR19918:SF8">
    <property type="entry name" value="FI02843P"/>
    <property type="match status" value="1"/>
</dbReference>
<dbReference type="GO" id="GO:0005680">
    <property type="term" value="C:anaphase-promoting complex"/>
    <property type="evidence" value="ECO:0007669"/>
    <property type="project" value="TreeGrafter"/>
</dbReference>
<dbReference type="Gene3D" id="2.130.10.10">
    <property type="entry name" value="YVTN repeat-like/Quinoprotein amine dehydrogenase"/>
    <property type="match status" value="1"/>
</dbReference>
<keyword evidence="4" id="KW-0498">Mitosis</keyword>
<dbReference type="InterPro" id="IPR033010">
    <property type="entry name" value="Cdc20/Fizzy"/>
</dbReference>
<dbReference type="PROSITE" id="PS50082">
    <property type="entry name" value="WD_REPEATS_2"/>
    <property type="match status" value="1"/>
</dbReference>
<dbReference type="InterPro" id="IPR015943">
    <property type="entry name" value="WD40/YVTN_repeat-like_dom_sf"/>
</dbReference>
<dbReference type="GO" id="GO:0010997">
    <property type="term" value="F:anaphase-promoting complex binding"/>
    <property type="evidence" value="ECO:0007669"/>
    <property type="project" value="InterPro"/>
</dbReference>
<keyword evidence="1 6" id="KW-0853">WD repeat</keyword>
<dbReference type="InterPro" id="IPR024977">
    <property type="entry name" value="Apc4-like_WD40_dom"/>
</dbReference>
<evidence type="ECO:0000256" key="6">
    <source>
        <dbReference type="PROSITE-ProRule" id="PRU00221"/>
    </source>
</evidence>
<dbReference type="Proteomes" id="UP001153069">
    <property type="component" value="Unassembled WGS sequence"/>
</dbReference>
<dbReference type="SUPFAM" id="SSF50978">
    <property type="entry name" value="WD40 repeat-like"/>
    <property type="match status" value="1"/>
</dbReference>
<dbReference type="GO" id="GO:1990757">
    <property type="term" value="F:ubiquitin ligase activator activity"/>
    <property type="evidence" value="ECO:0007669"/>
    <property type="project" value="TreeGrafter"/>
</dbReference>
<dbReference type="GO" id="GO:0031145">
    <property type="term" value="P:anaphase-promoting complex-dependent catabolic process"/>
    <property type="evidence" value="ECO:0007669"/>
    <property type="project" value="TreeGrafter"/>
</dbReference>
<evidence type="ECO:0000313" key="9">
    <source>
        <dbReference type="EMBL" id="CAB9517560.1"/>
    </source>
</evidence>
<keyword evidence="10" id="KW-1185">Reference proteome</keyword>
<keyword evidence="3" id="KW-0677">Repeat</keyword>
<name>A0A9N8EBW0_9STRA</name>
<evidence type="ECO:0000256" key="3">
    <source>
        <dbReference type="ARBA" id="ARBA00022737"/>
    </source>
</evidence>
<proteinExistence type="predicted"/>
<feature type="compositionally biased region" description="Basic residues" evidence="7">
    <location>
        <begin position="1"/>
        <end position="10"/>
    </location>
</feature>
<dbReference type="Pfam" id="PF00400">
    <property type="entry name" value="WD40"/>
    <property type="match status" value="1"/>
</dbReference>
<sequence length="464" mass="51706">MTPANNKKRSTMMTPARRVRTSRRHMPTMTMAAPDRFIPSRAKTDASKVRRALLANGASSKSEDECYNKQLREVLFQDDAENDRLLHFSSATTTKRDAFRTQAGTIQSPFVHGVGANVSNSVKKAKTTQQSRILPLRKLDAPGYLVDKGLRLMSSGPSLAVALHDRLYLWNDGSVQCVNDTDDDDECISCVCWSPNGKYIAVGKNGSIEVWCPKRCQLVAKATFYQQSWVTAIAWHSSSNQLVAANAAGINRYTISDNSVSLQHVARYKGHGDCESEVVLSLVWTPDYLFSAATDGEIRIWEKKQKVDETMWMAPIPPVRILKQPGVAKIKAHPMQPHLLYCGGDDGIECYDARSATKVPRRCIEMQEEKVTDFVLSPFDTDECVVAVDNELTLFSFTRNSKVIERFYSKEKIGDYLCLDGGKDGTVLGVGEQETIAMMKVFRRPRKVAVFKTSAMINGLSGVR</sequence>
<dbReference type="EMBL" id="CAICTM010000864">
    <property type="protein sequence ID" value="CAB9517560.1"/>
    <property type="molecule type" value="Genomic_DNA"/>
</dbReference>
<dbReference type="GO" id="GO:0051301">
    <property type="term" value="P:cell division"/>
    <property type="evidence" value="ECO:0007669"/>
    <property type="project" value="UniProtKB-KW"/>
</dbReference>
<evidence type="ECO:0000313" key="10">
    <source>
        <dbReference type="Proteomes" id="UP001153069"/>
    </source>
</evidence>
<dbReference type="OrthoDB" id="3367at2759"/>
<feature type="repeat" description="WD" evidence="6">
    <location>
        <begin position="279"/>
        <end position="302"/>
    </location>
</feature>
<evidence type="ECO:0000256" key="7">
    <source>
        <dbReference type="SAM" id="MobiDB-lite"/>
    </source>
</evidence>
<accession>A0A9N8EBW0</accession>
<feature type="region of interest" description="Disordered" evidence="7">
    <location>
        <begin position="1"/>
        <end position="23"/>
    </location>
</feature>
<organism evidence="9 10">
    <name type="scientific">Seminavis robusta</name>
    <dbReference type="NCBI Taxonomy" id="568900"/>
    <lineage>
        <taxon>Eukaryota</taxon>
        <taxon>Sar</taxon>
        <taxon>Stramenopiles</taxon>
        <taxon>Ochrophyta</taxon>
        <taxon>Bacillariophyta</taxon>
        <taxon>Bacillariophyceae</taxon>
        <taxon>Bacillariophycidae</taxon>
        <taxon>Naviculales</taxon>
        <taxon>Naviculaceae</taxon>
        <taxon>Seminavis</taxon>
    </lineage>
</organism>
<gene>
    <name evidence="9" type="ORF">SEMRO_865_G212830.1</name>
</gene>
<comment type="caution">
    <text evidence="9">The sequence shown here is derived from an EMBL/GenBank/DDBJ whole genome shotgun (WGS) entry which is preliminary data.</text>
</comment>
<keyword evidence="2" id="KW-0132">Cell division</keyword>
<dbReference type="InterPro" id="IPR001680">
    <property type="entry name" value="WD40_rpt"/>
</dbReference>